<evidence type="ECO:0000313" key="2">
    <source>
        <dbReference type="EMBL" id="MFC4351992.1"/>
    </source>
</evidence>
<dbReference type="PANTHER" id="PTHR41709:SF2">
    <property type="entry name" value="CIRCADIAN CLOCK PROTEIN KAIB2"/>
    <property type="match status" value="1"/>
</dbReference>
<evidence type="ECO:0000313" key="3">
    <source>
        <dbReference type="Proteomes" id="UP001595799"/>
    </source>
</evidence>
<proteinExistence type="predicted"/>
<accession>A0ABV8UL75</accession>
<dbReference type="InterPro" id="IPR011649">
    <property type="entry name" value="KaiB_domain"/>
</dbReference>
<dbReference type="PANTHER" id="PTHR41709">
    <property type="entry name" value="KAIB-LIKE PROTEIN 1"/>
    <property type="match status" value="1"/>
</dbReference>
<dbReference type="CDD" id="cd02978">
    <property type="entry name" value="KaiB_like"/>
    <property type="match status" value="1"/>
</dbReference>
<comment type="caution">
    <text evidence="2">The sequence shown here is derived from an EMBL/GenBank/DDBJ whole genome shotgun (WGS) entry which is preliminary data.</text>
</comment>
<dbReference type="SUPFAM" id="SSF52833">
    <property type="entry name" value="Thioredoxin-like"/>
    <property type="match status" value="1"/>
</dbReference>
<protein>
    <submittedName>
        <fullName evidence="2">Circadian clock KaiB family protein</fullName>
    </submittedName>
</protein>
<dbReference type="Proteomes" id="UP001595799">
    <property type="component" value="Unassembled WGS sequence"/>
</dbReference>
<dbReference type="RefSeq" id="WP_382422336.1">
    <property type="nucleotide sequence ID" value="NZ_JBHSCW010000004.1"/>
</dbReference>
<dbReference type="EMBL" id="JBHSCW010000004">
    <property type="protein sequence ID" value="MFC4351992.1"/>
    <property type="molecule type" value="Genomic_DNA"/>
</dbReference>
<evidence type="ECO:0000259" key="1">
    <source>
        <dbReference type="SMART" id="SM01248"/>
    </source>
</evidence>
<gene>
    <name evidence="2" type="ORF">ACFOW6_10600</name>
</gene>
<dbReference type="Pfam" id="PF07689">
    <property type="entry name" value="KaiB"/>
    <property type="match status" value="1"/>
</dbReference>
<sequence length="96" mass="10533">MMSSEAVVKFCLYVAGDLPNSQRARSNLDAFCREHLTGRYSIEILDVTQSPERALEDNVLMTPQLVVLNGASRRVIVGSLQDRTVLFEAVGLGGHV</sequence>
<name>A0ABV8UL75_9PROT</name>
<dbReference type="InterPro" id="IPR036249">
    <property type="entry name" value="Thioredoxin-like_sf"/>
</dbReference>
<reference evidence="3" key="1">
    <citation type="journal article" date="2019" name="Int. J. Syst. Evol. Microbiol.">
        <title>The Global Catalogue of Microorganisms (GCM) 10K type strain sequencing project: providing services to taxonomists for standard genome sequencing and annotation.</title>
        <authorList>
            <consortium name="The Broad Institute Genomics Platform"/>
            <consortium name="The Broad Institute Genome Sequencing Center for Infectious Disease"/>
            <person name="Wu L."/>
            <person name="Ma J."/>
        </authorList>
    </citation>
    <scope>NUCLEOTIDE SEQUENCE [LARGE SCALE GENOMIC DNA]</scope>
    <source>
        <strain evidence="3">CECT 8472</strain>
    </source>
</reference>
<dbReference type="InterPro" id="IPR039022">
    <property type="entry name" value="KaiB-like"/>
</dbReference>
<dbReference type="Gene3D" id="3.40.30.10">
    <property type="entry name" value="Glutaredoxin"/>
    <property type="match status" value="1"/>
</dbReference>
<feature type="domain" description="KaiB" evidence="1">
    <location>
        <begin position="11"/>
        <end position="92"/>
    </location>
</feature>
<dbReference type="SMART" id="SM01248">
    <property type="entry name" value="KaiB"/>
    <property type="match status" value="1"/>
</dbReference>
<organism evidence="2 3">
    <name type="scientific">Fodinicurvata halophila</name>
    <dbReference type="NCBI Taxonomy" id="1419723"/>
    <lineage>
        <taxon>Bacteria</taxon>
        <taxon>Pseudomonadati</taxon>
        <taxon>Pseudomonadota</taxon>
        <taxon>Alphaproteobacteria</taxon>
        <taxon>Rhodospirillales</taxon>
        <taxon>Rhodovibrionaceae</taxon>
        <taxon>Fodinicurvata</taxon>
    </lineage>
</organism>
<keyword evidence="3" id="KW-1185">Reference proteome</keyword>